<sequence length="152" mass="16413">MKKNSTIAVVGSIAVILAASFFGLDLTSENTSVDEASSSAELAGQESATSVDGYEVCPVATLPVQADLVVDDILAGGPYTYPEKDGEHFGNYEDVLPDESSSYYRSYTVETPGLDHRGLQRIVVGGPEDDPETWFYSDDHYDSFCLIPDAEE</sequence>
<keyword evidence="4" id="KW-1185">Reference proteome</keyword>
<dbReference type="RefSeq" id="WP_123047620.1">
    <property type="nucleotide sequence ID" value="NZ_PTJO01000003.1"/>
</dbReference>
<dbReference type="GO" id="GO:0004521">
    <property type="term" value="F:RNA endonuclease activity"/>
    <property type="evidence" value="ECO:0007669"/>
    <property type="project" value="InterPro"/>
</dbReference>
<reference evidence="3 4" key="1">
    <citation type="submission" date="2018-02" db="EMBL/GenBank/DDBJ databases">
        <title>Corynebacterium alimpuense sp. nov., a marine obligate actinomycete isolated from sediments of Valparaiso bay, Chile.</title>
        <authorList>
            <person name="Claverias F."/>
            <person name="Gonzales-Siles L."/>
            <person name="Salva-Serra F."/>
            <person name="Inganaes E."/>
            <person name="Molin K."/>
            <person name="Cumsille A."/>
            <person name="Undabarrena A."/>
            <person name="Couve E."/>
            <person name="Moore E.R.B."/>
            <person name="Gomila M."/>
            <person name="Camara B."/>
        </authorList>
    </citation>
    <scope>NUCLEOTIDE SEQUENCE [LARGE SCALE GENOMIC DNA]</scope>
    <source>
        <strain evidence="3 4">CCUG 69366</strain>
    </source>
</reference>
<dbReference type="GO" id="GO:0016787">
    <property type="term" value="F:hydrolase activity"/>
    <property type="evidence" value="ECO:0007669"/>
    <property type="project" value="UniProtKB-KW"/>
</dbReference>
<dbReference type="EMBL" id="PTJO01000003">
    <property type="protein sequence ID" value="RNE49574.1"/>
    <property type="molecule type" value="Genomic_DNA"/>
</dbReference>
<proteinExistence type="predicted"/>
<dbReference type="AlphaFoldDB" id="A0A3M8KAK6"/>
<organism evidence="3 4">
    <name type="scientific">Corynebacterium alimapuense</name>
    <dbReference type="NCBI Taxonomy" id="1576874"/>
    <lineage>
        <taxon>Bacteria</taxon>
        <taxon>Bacillati</taxon>
        <taxon>Actinomycetota</taxon>
        <taxon>Actinomycetes</taxon>
        <taxon>Mycobacteriales</taxon>
        <taxon>Corynebacteriaceae</taxon>
        <taxon>Corynebacterium</taxon>
    </lineage>
</organism>
<dbReference type="Gene3D" id="3.10.450.30">
    <property type="entry name" value="Microbial ribonucleases"/>
    <property type="match status" value="1"/>
</dbReference>
<evidence type="ECO:0000256" key="2">
    <source>
        <dbReference type="ARBA" id="ARBA00022801"/>
    </source>
</evidence>
<dbReference type="GO" id="GO:0003723">
    <property type="term" value="F:RNA binding"/>
    <property type="evidence" value="ECO:0007669"/>
    <property type="project" value="InterPro"/>
</dbReference>
<accession>A0A3M8KAK6</accession>
<evidence type="ECO:0000256" key="1">
    <source>
        <dbReference type="ARBA" id="ARBA00022722"/>
    </source>
</evidence>
<evidence type="ECO:0000313" key="3">
    <source>
        <dbReference type="EMBL" id="RNE49574.1"/>
    </source>
</evidence>
<protein>
    <submittedName>
        <fullName evidence="3">Ribonuclease</fullName>
    </submittedName>
</protein>
<dbReference type="Proteomes" id="UP000266975">
    <property type="component" value="Unassembled WGS sequence"/>
</dbReference>
<dbReference type="Pfam" id="PF00545">
    <property type="entry name" value="Ribonuclease"/>
    <property type="match status" value="1"/>
</dbReference>
<gene>
    <name evidence="3" type="ORF">C5L39_04300</name>
</gene>
<name>A0A3M8KAK6_9CORY</name>
<comment type="caution">
    <text evidence="3">The sequence shown here is derived from an EMBL/GenBank/DDBJ whole genome shotgun (WGS) entry which is preliminary data.</text>
</comment>
<dbReference type="SUPFAM" id="SSF53933">
    <property type="entry name" value="Microbial ribonucleases"/>
    <property type="match status" value="1"/>
</dbReference>
<keyword evidence="1" id="KW-0540">Nuclease</keyword>
<dbReference type="OrthoDB" id="5326845at2"/>
<dbReference type="InterPro" id="IPR016191">
    <property type="entry name" value="Ribonuclease/ribotoxin"/>
</dbReference>
<evidence type="ECO:0000313" key="4">
    <source>
        <dbReference type="Proteomes" id="UP000266975"/>
    </source>
</evidence>
<keyword evidence="2" id="KW-0378">Hydrolase</keyword>
<dbReference type="InterPro" id="IPR000026">
    <property type="entry name" value="N1-like"/>
</dbReference>